<proteinExistence type="predicted"/>
<feature type="signal peptide" evidence="2">
    <location>
        <begin position="1"/>
        <end position="19"/>
    </location>
</feature>
<dbReference type="AlphaFoldDB" id="A0A5B0MTD2"/>
<feature type="compositionally biased region" description="Pro residues" evidence="1">
    <location>
        <begin position="23"/>
        <end position="43"/>
    </location>
</feature>
<protein>
    <submittedName>
        <fullName evidence="3">Uncharacterized protein</fullName>
    </submittedName>
</protein>
<evidence type="ECO:0000313" key="4">
    <source>
        <dbReference type="Proteomes" id="UP000324748"/>
    </source>
</evidence>
<sequence length="309" mass="31917">MFRPQLLVLFTCLVALSKQQAPPSAPSPAPVPPIGGSGPPPAPITTAQVGPWKPPSGSGGLPPPSLNGMGRQIRINSATDFCILMPPDPTKQNLVDAEANAVAYCTNPVNDTRPMPDGFIKTSHFRHTDKYVQISGTYDPSKMNLSPNDCGGEYDNHGAMGVGNPVGAAVDGAHDFMQFMDYETPGFSNCNANYDLPVGAYPPPGPKTFHQGDPTTPLAVAAPASSQCVSVPSPVPQGVTYYWAGGAPAATATATPNGHSNSNSNSGSKDGAKTGAASPRRSPVNSESQFFPALTTIALSAGLLMVLAF</sequence>
<evidence type="ECO:0000256" key="2">
    <source>
        <dbReference type="SAM" id="SignalP"/>
    </source>
</evidence>
<name>A0A5B0MTD2_PUCGR</name>
<dbReference type="PANTHER" id="PTHR40633:SF1">
    <property type="entry name" value="GPI ANCHORED SERINE-THREONINE RICH PROTEIN (AFU_ORTHOLOGUE AFUA_1G03630)"/>
    <property type="match status" value="1"/>
</dbReference>
<organism evidence="3 4">
    <name type="scientific">Puccinia graminis f. sp. tritici</name>
    <dbReference type="NCBI Taxonomy" id="56615"/>
    <lineage>
        <taxon>Eukaryota</taxon>
        <taxon>Fungi</taxon>
        <taxon>Dikarya</taxon>
        <taxon>Basidiomycota</taxon>
        <taxon>Pucciniomycotina</taxon>
        <taxon>Pucciniomycetes</taxon>
        <taxon>Pucciniales</taxon>
        <taxon>Pucciniaceae</taxon>
        <taxon>Puccinia</taxon>
    </lineage>
</organism>
<keyword evidence="4" id="KW-1185">Reference proteome</keyword>
<evidence type="ECO:0000313" key="3">
    <source>
        <dbReference type="EMBL" id="KAA1079316.1"/>
    </source>
</evidence>
<comment type="caution">
    <text evidence="3">The sequence shown here is derived from an EMBL/GenBank/DDBJ whole genome shotgun (WGS) entry which is preliminary data.</text>
</comment>
<feature type="region of interest" description="Disordered" evidence="1">
    <location>
        <begin position="21"/>
        <end position="70"/>
    </location>
</feature>
<dbReference type="InterPro" id="IPR052982">
    <property type="entry name" value="SRP1/TIP1-like"/>
</dbReference>
<keyword evidence="2" id="KW-0732">Signal</keyword>
<dbReference type="EMBL" id="VSWC01000132">
    <property type="protein sequence ID" value="KAA1079316.1"/>
    <property type="molecule type" value="Genomic_DNA"/>
</dbReference>
<feature type="compositionally biased region" description="Low complexity" evidence="1">
    <location>
        <begin position="253"/>
        <end position="268"/>
    </location>
</feature>
<dbReference type="Proteomes" id="UP000324748">
    <property type="component" value="Unassembled WGS sequence"/>
</dbReference>
<gene>
    <name evidence="3" type="ORF">PGT21_007769</name>
</gene>
<accession>A0A5B0MTD2</accession>
<evidence type="ECO:0000256" key="1">
    <source>
        <dbReference type="SAM" id="MobiDB-lite"/>
    </source>
</evidence>
<dbReference type="PANTHER" id="PTHR40633">
    <property type="entry name" value="MATRIX PROTEIN, PUTATIVE (AFU_ORTHOLOGUE AFUA_8G05410)-RELATED"/>
    <property type="match status" value="1"/>
</dbReference>
<feature type="region of interest" description="Disordered" evidence="1">
    <location>
        <begin position="253"/>
        <end position="287"/>
    </location>
</feature>
<feature type="chain" id="PRO_5022792269" evidence="2">
    <location>
        <begin position="20"/>
        <end position="309"/>
    </location>
</feature>
<dbReference type="OrthoDB" id="2564904at2759"/>
<reference evidence="3 4" key="1">
    <citation type="submission" date="2019-05" db="EMBL/GenBank/DDBJ databases">
        <title>Emergence of the Ug99 lineage of the wheat stem rust pathogen through somatic hybridization.</title>
        <authorList>
            <person name="Li F."/>
            <person name="Upadhyaya N.M."/>
            <person name="Sperschneider J."/>
            <person name="Matny O."/>
            <person name="Nguyen-Phuc H."/>
            <person name="Mago R."/>
            <person name="Raley C."/>
            <person name="Miller M.E."/>
            <person name="Silverstein K.A.T."/>
            <person name="Henningsen E."/>
            <person name="Hirsch C.D."/>
            <person name="Visser B."/>
            <person name="Pretorius Z.A."/>
            <person name="Steffenson B.J."/>
            <person name="Schwessinger B."/>
            <person name="Dodds P.N."/>
            <person name="Figueroa M."/>
        </authorList>
    </citation>
    <scope>NUCLEOTIDE SEQUENCE [LARGE SCALE GENOMIC DNA]</scope>
    <source>
        <strain evidence="3">21-0</strain>
    </source>
</reference>